<evidence type="ECO:0000313" key="1">
    <source>
        <dbReference type="EMBL" id="CAB3996220.1"/>
    </source>
</evidence>
<keyword evidence="2" id="KW-1185">Reference proteome</keyword>
<accession>A0A6S7HKA8</accession>
<evidence type="ECO:0000313" key="2">
    <source>
        <dbReference type="Proteomes" id="UP001152795"/>
    </source>
</evidence>
<dbReference type="Proteomes" id="UP001152795">
    <property type="component" value="Unassembled WGS sequence"/>
</dbReference>
<sequence length="103" mass="11514">MAEVKTSPEVAASSYKCILTITQNMAEVKTNPEVAAEQKEKAKTNPEVAAEQKRLEEAKRIVEGENSALAYNSDGDWFDDEDFDLDFSNSQGFFQESMGRRAE</sequence>
<name>A0A6S7HKA8_PARCT</name>
<reference evidence="1" key="1">
    <citation type="submission" date="2020-04" db="EMBL/GenBank/DDBJ databases">
        <authorList>
            <person name="Alioto T."/>
            <person name="Alioto T."/>
            <person name="Gomez Garrido J."/>
        </authorList>
    </citation>
    <scope>NUCLEOTIDE SEQUENCE</scope>
    <source>
        <strain evidence="1">A484AB</strain>
    </source>
</reference>
<gene>
    <name evidence="1" type="ORF">PACLA_8A013630</name>
</gene>
<dbReference type="EMBL" id="CACRXK020002823">
    <property type="protein sequence ID" value="CAB3996220.1"/>
    <property type="molecule type" value="Genomic_DNA"/>
</dbReference>
<comment type="caution">
    <text evidence="1">The sequence shown here is derived from an EMBL/GenBank/DDBJ whole genome shotgun (WGS) entry which is preliminary data.</text>
</comment>
<dbReference type="AlphaFoldDB" id="A0A6S7HKA8"/>
<organism evidence="1 2">
    <name type="scientific">Paramuricea clavata</name>
    <name type="common">Red gorgonian</name>
    <name type="synonym">Violescent sea-whip</name>
    <dbReference type="NCBI Taxonomy" id="317549"/>
    <lineage>
        <taxon>Eukaryota</taxon>
        <taxon>Metazoa</taxon>
        <taxon>Cnidaria</taxon>
        <taxon>Anthozoa</taxon>
        <taxon>Octocorallia</taxon>
        <taxon>Malacalcyonacea</taxon>
        <taxon>Plexauridae</taxon>
        <taxon>Paramuricea</taxon>
    </lineage>
</organism>
<proteinExistence type="predicted"/>
<protein>
    <submittedName>
        <fullName evidence="1">Uncharacterized protein</fullName>
    </submittedName>
</protein>